<dbReference type="Gene3D" id="3.40.50.1820">
    <property type="entry name" value="alpha/beta hydrolase"/>
    <property type="match status" value="1"/>
</dbReference>
<organism evidence="3 4">
    <name type="scientific">Geomicrobium halophilum</name>
    <dbReference type="NCBI Taxonomy" id="549000"/>
    <lineage>
        <taxon>Bacteria</taxon>
        <taxon>Bacillati</taxon>
        <taxon>Bacillota</taxon>
        <taxon>Bacilli</taxon>
        <taxon>Bacillales</taxon>
        <taxon>Geomicrobium</taxon>
    </lineage>
</organism>
<evidence type="ECO:0000256" key="1">
    <source>
        <dbReference type="ARBA" id="ARBA00022801"/>
    </source>
</evidence>
<comment type="caution">
    <text evidence="3">The sequence shown here is derived from an EMBL/GenBank/DDBJ whole genome shotgun (WGS) entry which is preliminary data.</text>
</comment>
<accession>A0A841PQX5</accession>
<evidence type="ECO:0000313" key="3">
    <source>
        <dbReference type="EMBL" id="MBB6451159.1"/>
    </source>
</evidence>
<feature type="domain" description="BD-FAE-like" evidence="2">
    <location>
        <begin position="20"/>
        <end position="220"/>
    </location>
</feature>
<dbReference type="PANTHER" id="PTHR48081">
    <property type="entry name" value="AB HYDROLASE SUPERFAMILY PROTEIN C4A8.06C"/>
    <property type="match status" value="1"/>
</dbReference>
<dbReference type="Pfam" id="PF20434">
    <property type="entry name" value="BD-FAE"/>
    <property type="match status" value="1"/>
</dbReference>
<proteinExistence type="predicted"/>
<keyword evidence="4" id="KW-1185">Reference proteome</keyword>
<dbReference type="InterPro" id="IPR050300">
    <property type="entry name" value="GDXG_lipolytic_enzyme"/>
</dbReference>
<evidence type="ECO:0000259" key="2">
    <source>
        <dbReference type="Pfam" id="PF20434"/>
    </source>
</evidence>
<reference evidence="3 4" key="1">
    <citation type="submission" date="2020-08" db="EMBL/GenBank/DDBJ databases">
        <title>Genomic Encyclopedia of Type Strains, Phase IV (KMG-IV): sequencing the most valuable type-strain genomes for metagenomic binning, comparative biology and taxonomic classification.</title>
        <authorList>
            <person name="Goeker M."/>
        </authorList>
    </citation>
    <scope>NUCLEOTIDE SEQUENCE [LARGE SCALE GENOMIC DNA]</scope>
    <source>
        <strain evidence="3 4">DSM 21769</strain>
    </source>
</reference>
<name>A0A841PQX5_9BACL</name>
<evidence type="ECO:0000313" key="4">
    <source>
        <dbReference type="Proteomes" id="UP000568839"/>
    </source>
</evidence>
<protein>
    <submittedName>
        <fullName evidence="3">Acetyl esterase/lipase</fullName>
    </submittedName>
</protein>
<dbReference type="InterPro" id="IPR049492">
    <property type="entry name" value="BD-FAE-like_dom"/>
</dbReference>
<keyword evidence="1" id="KW-0378">Hydrolase</keyword>
<dbReference type="RefSeq" id="WP_184405234.1">
    <property type="nucleotide sequence ID" value="NZ_JACHHJ010000005.1"/>
</dbReference>
<dbReference type="AlphaFoldDB" id="A0A841PQX5"/>
<gene>
    <name evidence="3" type="ORF">HNR44_003153</name>
</gene>
<dbReference type="Proteomes" id="UP000568839">
    <property type="component" value="Unassembled WGS sequence"/>
</dbReference>
<sequence length="266" mass="29496">MEKFFYGSNENQFGEWRLPKGDGPHPVAIVIHGGFWRKSFSLEIIREVARDLTACGFATWNIEYRRVGQPGGGWPGTFTDVSLACNHLRYLADSYSIDLDRVITVGHSAGGHLALWMAARHQLPEESELAVSGQSVSIAGAISLAGVNDLKLMYGVHHYRDQHSSETNNPTADLLQCSPEEQPGRYKEASPLELLPFEVPQLLVHGALDINVPIGISDHYHRAAQEAGEKVSFVELSDAEHFMLTDTSTKAWASIREEILGYVKRI</sequence>
<dbReference type="GO" id="GO:0016787">
    <property type="term" value="F:hydrolase activity"/>
    <property type="evidence" value="ECO:0007669"/>
    <property type="project" value="UniProtKB-KW"/>
</dbReference>
<dbReference type="InterPro" id="IPR029058">
    <property type="entry name" value="AB_hydrolase_fold"/>
</dbReference>
<dbReference type="EMBL" id="JACHHJ010000005">
    <property type="protein sequence ID" value="MBB6451159.1"/>
    <property type="molecule type" value="Genomic_DNA"/>
</dbReference>
<dbReference type="PANTHER" id="PTHR48081:SF13">
    <property type="entry name" value="ALPHA_BETA HYDROLASE"/>
    <property type="match status" value="1"/>
</dbReference>
<dbReference type="SUPFAM" id="SSF53474">
    <property type="entry name" value="alpha/beta-Hydrolases"/>
    <property type="match status" value="1"/>
</dbReference>